<protein>
    <submittedName>
        <fullName evidence="2">Uncharacterized protein</fullName>
    </submittedName>
</protein>
<evidence type="ECO:0000313" key="3">
    <source>
        <dbReference type="Proteomes" id="UP000266841"/>
    </source>
</evidence>
<feature type="region of interest" description="Disordered" evidence="1">
    <location>
        <begin position="25"/>
        <end position="63"/>
    </location>
</feature>
<dbReference type="Proteomes" id="UP000266841">
    <property type="component" value="Unassembled WGS sequence"/>
</dbReference>
<gene>
    <name evidence="2" type="ORF">THAOC_04786</name>
</gene>
<dbReference type="EMBL" id="AGNL01004383">
    <property type="protein sequence ID" value="EJK73578.1"/>
    <property type="molecule type" value="Genomic_DNA"/>
</dbReference>
<feature type="non-terminal residue" evidence="2">
    <location>
        <position position="117"/>
    </location>
</feature>
<organism evidence="2 3">
    <name type="scientific">Thalassiosira oceanica</name>
    <name type="common">Marine diatom</name>
    <dbReference type="NCBI Taxonomy" id="159749"/>
    <lineage>
        <taxon>Eukaryota</taxon>
        <taxon>Sar</taxon>
        <taxon>Stramenopiles</taxon>
        <taxon>Ochrophyta</taxon>
        <taxon>Bacillariophyta</taxon>
        <taxon>Coscinodiscophyceae</taxon>
        <taxon>Thalassiosirophycidae</taxon>
        <taxon>Thalassiosirales</taxon>
        <taxon>Thalassiosiraceae</taxon>
        <taxon>Thalassiosira</taxon>
    </lineage>
</organism>
<proteinExistence type="predicted"/>
<comment type="caution">
    <text evidence="2">The sequence shown here is derived from an EMBL/GenBank/DDBJ whole genome shotgun (WGS) entry which is preliminary data.</text>
</comment>
<sequence length="117" mass="12198">MSNEAAVAADLTKLADLAAARRLQRALMSSSHGRPSKGDSLASDPSSYQSGTQPFTPDHLHLPEGVRVPKEEAFDGEDPYQDCRTSHQLSPGLGAVMGSAVTAVSWGQSQGPEAPPG</sequence>
<keyword evidence="3" id="KW-1185">Reference proteome</keyword>
<name>K0T4B9_THAOC</name>
<reference evidence="2 3" key="1">
    <citation type="journal article" date="2012" name="Genome Biol.">
        <title>Genome and low-iron response of an oceanic diatom adapted to chronic iron limitation.</title>
        <authorList>
            <person name="Lommer M."/>
            <person name="Specht M."/>
            <person name="Roy A.S."/>
            <person name="Kraemer L."/>
            <person name="Andreson R."/>
            <person name="Gutowska M.A."/>
            <person name="Wolf J."/>
            <person name="Bergner S.V."/>
            <person name="Schilhabel M.B."/>
            <person name="Klostermeier U.C."/>
            <person name="Beiko R.G."/>
            <person name="Rosenstiel P."/>
            <person name="Hippler M."/>
            <person name="Laroche J."/>
        </authorList>
    </citation>
    <scope>NUCLEOTIDE SEQUENCE [LARGE SCALE GENOMIC DNA]</scope>
    <source>
        <strain evidence="2 3">CCMP1005</strain>
    </source>
</reference>
<dbReference type="AlphaFoldDB" id="K0T4B9"/>
<accession>K0T4B9</accession>
<evidence type="ECO:0000256" key="1">
    <source>
        <dbReference type="SAM" id="MobiDB-lite"/>
    </source>
</evidence>
<evidence type="ECO:0000313" key="2">
    <source>
        <dbReference type="EMBL" id="EJK73578.1"/>
    </source>
</evidence>
<feature type="compositionally biased region" description="Polar residues" evidence="1">
    <location>
        <begin position="43"/>
        <end position="55"/>
    </location>
</feature>